<sequence>MRFEVKRERKRLVFDSDLRGLIVGSKQYVSGRDGELIYDQTLDLKADEVELQMSSNT</sequence>
<comment type="caution">
    <text evidence="1">The sequence shown here is derived from an EMBL/GenBank/DDBJ whole genome shotgun (WGS) entry which is preliminary data.</text>
</comment>
<evidence type="ECO:0000313" key="1">
    <source>
        <dbReference type="EMBL" id="KKU54839.1"/>
    </source>
</evidence>
<organism evidence="1 2">
    <name type="scientific">Candidatus Amesbacteria bacterium GW2011_GWA2_47_11</name>
    <dbReference type="NCBI Taxonomy" id="1618357"/>
    <lineage>
        <taxon>Bacteria</taxon>
        <taxon>Candidatus Amesiibacteriota</taxon>
    </lineage>
</organism>
<protein>
    <submittedName>
        <fullName evidence="1">Uncharacterized protein</fullName>
    </submittedName>
</protein>
<dbReference type="Proteomes" id="UP000034607">
    <property type="component" value="Unassembled WGS sequence"/>
</dbReference>
<evidence type="ECO:0000313" key="2">
    <source>
        <dbReference type="Proteomes" id="UP000034607"/>
    </source>
</evidence>
<feature type="non-terminal residue" evidence="1">
    <location>
        <position position="57"/>
    </location>
</feature>
<reference evidence="1 2" key="1">
    <citation type="journal article" date="2015" name="Nature">
        <title>rRNA introns, odd ribosomes, and small enigmatic genomes across a large radiation of phyla.</title>
        <authorList>
            <person name="Brown C.T."/>
            <person name="Hug L.A."/>
            <person name="Thomas B.C."/>
            <person name="Sharon I."/>
            <person name="Castelle C.J."/>
            <person name="Singh A."/>
            <person name="Wilkins M.J."/>
            <person name="Williams K.H."/>
            <person name="Banfield J.F."/>
        </authorList>
    </citation>
    <scope>NUCLEOTIDE SEQUENCE [LARGE SCALE GENOMIC DNA]</scope>
</reference>
<dbReference type="AlphaFoldDB" id="A0A0G1RC17"/>
<proteinExistence type="predicted"/>
<dbReference type="EMBL" id="LCNM01000032">
    <property type="protein sequence ID" value="KKU54839.1"/>
    <property type="molecule type" value="Genomic_DNA"/>
</dbReference>
<accession>A0A0G1RC17</accession>
<name>A0A0G1RC17_9BACT</name>
<gene>
    <name evidence="1" type="ORF">UX78_C0032G0001</name>
</gene>